<evidence type="ECO:0000313" key="4">
    <source>
        <dbReference type="Proteomes" id="UP000198211"/>
    </source>
</evidence>
<name>A0A225W1N1_9STRA</name>
<dbReference type="InterPro" id="IPR057191">
    <property type="entry name" value="DUF7869"/>
</dbReference>
<protein>
    <recommendedName>
        <fullName evidence="2">DUF7869 domain-containing protein</fullName>
    </recommendedName>
</protein>
<dbReference type="Pfam" id="PF25273">
    <property type="entry name" value="DUF7869"/>
    <property type="match status" value="1"/>
</dbReference>
<accession>A0A225W1N1</accession>
<dbReference type="EMBL" id="NBNE01002113">
    <property type="protein sequence ID" value="OWZ11482.1"/>
    <property type="molecule type" value="Genomic_DNA"/>
</dbReference>
<dbReference type="AlphaFoldDB" id="A0A225W1N1"/>
<dbReference type="Proteomes" id="UP000198211">
    <property type="component" value="Unassembled WGS sequence"/>
</dbReference>
<evidence type="ECO:0000256" key="1">
    <source>
        <dbReference type="SAM" id="MobiDB-lite"/>
    </source>
</evidence>
<dbReference type="STRING" id="4795.A0A225W1N1"/>
<sequence>MDTRLILMYLETNIILCYREEYKTDLAFADAKHAVVIMDFSQNLTLPSFSSTPSQWYFLSLHTNKGIQYNYVYDVTVAGKGTDEVNSILRHFITRVVIPEGHRKLTIYADNCGGQNKNSFVVRMLLALTHMSDLLEIEYKFFVKGHTKNAVDRGFGHVRKRISRADVWTMDQLLEVVTHASASSDLVHIPKENSIFKDYRIVVDEAYKKIKNIQKYQIFSMNENTPGVVMCRKGPETAAVAQDRRKYDGIATESTRNPPLNPEKLQTIYNKVRPFVPDEFRSDPLYDPPNDEEECKAKEIQKARMEASKKRKQKRDTVVTASKAAKRAQDPTPVGCEAIRMTQRDSDNSIENSSKAAEGKTSTRTRKRCREDTA</sequence>
<organism evidence="3 4">
    <name type="scientific">Phytophthora megakarya</name>
    <dbReference type="NCBI Taxonomy" id="4795"/>
    <lineage>
        <taxon>Eukaryota</taxon>
        <taxon>Sar</taxon>
        <taxon>Stramenopiles</taxon>
        <taxon>Oomycota</taxon>
        <taxon>Peronosporomycetes</taxon>
        <taxon>Peronosporales</taxon>
        <taxon>Peronosporaceae</taxon>
        <taxon>Phytophthora</taxon>
    </lineage>
</organism>
<evidence type="ECO:0000259" key="2">
    <source>
        <dbReference type="Pfam" id="PF25273"/>
    </source>
</evidence>
<keyword evidence="4" id="KW-1185">Reference proteome</keyword>
<feature type="region of interest" description="Disordered" evidence="1">
    <location>
        <begin position="302"/>
        <end position="374"/>
    </location>
</feature>
<comment type="caution">
    <text evidence="3">The sequence shown here is derived from an EMBL/GenBank/DDBJ whole genome shotgun (WGS) entry which is preliminary data.</text>
</comment>
<dbReference type="PANTHER" id="PTHR34415">
    <property type="entry name" value="INTEGRASE CATALYTIC DOMAIN-CONTAINING PROTEIN"/>
    <property type="match status" value="1"/>
</dbReference>
<dbReference type="OrthoDB" id="127459at2759"/>
<evidence type="ECO:0000313" key="3">
    <source>
        <dbReference type="EMBL" id="OWZ11482.1"/>
    </source>
</evidence>
<reference evidence="4" key="1">
    <citation type="submission" date="2017-03" db="EMBL/GenBank/DDBJ databases">
        <title>Phytopthora megakarya and P. palmivora, two closely related causual agents of cacao black pod achieved similar genome size and gene model numbers by different mechanisms.</title>
        <authorList>
            <person name="Ali S."/>
            <person name="Shao J."/>
            <person name="Larry D.J."/>
            <person name="Kronmiller B."/>
            <person name="Shen D."/>
            <person name="Strem M.D."/>
            <person name="Melnick R.L."/>
            <person name="Guiltinan M.J."/>
            <person name="Tyler B.M."/>
            <person name="Meinhardt L.W."/>
            <person name="Bailey B.A."/>
        </authorList>
    </citation>
    <scope>NUCLEOTIDE SEQUENCE [LARGE SCALE GENOMIC DNA]</scope>
    <source>
        <strain evidence="4">zdho120</strain>
    </source>
</reference>
<feature type="domain" description="DUF7869" evidence="2">
    <location>
        <begin position="81"/>
        <end position="228"/>
    </location>
</feature>
<gene>
    <name evidence="3" type="ORF">PHMEG_00015491</name>
</gene>
<dbReference type="PANTHER" id="PTHR34415:SF1">
    <property type="entry name" value="INTEGRASE CATALYTIC DOMAIN-CONTAINING PROTEIN"/>
    <property type="match status" value="1"/>
</dbReference>
<proteinExistence type="predicted"/>